<protein>
    <submittedName>
        <fullName evidence="2">Uncharacterized protein</fullName>
    </submittedName>
</protein>
<dbReference type="OrthoDB" id="7875737at2"/>
<gene>
    <name evidence="2" type="ORF">EOK75_12335</name>
</gene>
<feature type="transmembrane region" description="Helical" evidence="1">
    <location>
        <begin position="6"/>
        <end position="27"/>
    </location>
</feature>
<feature type="transmembrane region" description="Helical" evidence="1">
    <location>
        <begin position="47"/>
        <end position="70"/>
    </location>
</feature>
<name>A0A4V1E121_9RHOB</name>
<evidence type="ECO:0000313" key="2">
    <source>
        <dbReference type="EMBL" id="QCO56614.1"/>
    </source>
</evidence>
<keyword evidence="1" id="KW-1133">Transmembrane helix</keyword>
<sequence length="71" mass="7556">MEVLVWIGALVSLVGVAGLGWCVVLALRARNSGEPEEEVRKSLQKVVIYNMVALGISALGLMLVVMGIFVS</sequence>
<dbReference type="KEGG" id="pseb:EOK75_12335"/>
<dbReference type="RefSeq" id="WP_137194394.1">
    <property type="nucleotide sequence ID" value="NZ_CP039965.1"/>
</dbReference>
<evidence type="ECO:0000313" key="3">
    <source>
        <dbReference type="Proteomes" id="UP000298631"/>
    </source>
</evidence>
<organism evidence="2 3">
    <name type="scientific">Pseudorhodobacter turbinis</name>
    <dbReference type="NCBI Taxonomy" id="2500533"/>
    <lineage>
        <taxon>Bacteria</taxon>
        <taxon>Pseudomonadati</taxon>
        <taxon>Pseudomonadota</taxon>
        <taxon>Alphaproteobacteria</taxon>
        <taxon>Rhodobacterales</taxon>
        <taxon>Paracoccaceae</taxon>
        <taxon>Pseudorhodobacter</taxon>
    </lineage>
</organism>
<accession>A0A4V1E121</accession>
<dbReference type="EMBL" id="CP039965">
    <property type="protein sequence ID" value="QCO56614.1"/>
    <property type="molecule type" value="Genomic_DNA"/>
</dbReference>
<evidence type="ECO:0000256" key="1">
    <source>
        <dbReference type="SAM" id="Phobius"/>
    </source>
</evidence>
<keyword evidence="1" id="KW-0472">Membrane</keyword>
<keyword evidence="1" id="KW-0812">Transmembrane</keyword>
<dbReference type="Proteomes" id="UP000298631">
    <property type="component" value="Plasmid unnamed1"/>
</dbReference>
<geneLocation type="plasmid" evidence="2 3">
    <name>unnamed1</name>
</geneLocation>
<proteinExistence type="predicted"/>
<dbReference type="AlphaFoldDB" id="A0A4V1E121"/>
<reference evidence="2 3" key="1">
    <citation type="submission" date="2019-05" db="EMBL/GenBank/DDBJ databases">
        <title>Pseudorhodobacter turbinis sp. nov., isolated from the gut of the Korean turban shell.</title>
        <authorList>
            <person name="Jeong Y.-S."/>
            <person name="Kang W.-R."/>
            <person name="Bae J.-W."/>
        </authorList>
    </citation>
    <scope>NUCLEOTIDE SEQUENCE [LARGE SCALE GENOMIC DNA]</scope>
    <source>
        <strain evidence="2 3">S12M18</strain>
        <plasmid evidence="2 3">unnamed1</plasmid>
    </source>
</reference>
<keyword evidence="3" id="KW-1185">Reference proteome</keyword>
<keyword evidence="2" id="KW-0614">Plasmid</keyword>